<evidence type="ECO:0000256" key="3">
    <source>
        <dbReference type="ARBA" id="ARBA00023015"/>
    </source>
</evidence>
<protein>
    <recommendedName>
        <fullName evidence="8">Response regulatory domain-containing protein</fullName>
    </recommendedName>
</protein>
<dbReference type="AlphaFoldDB" id="A0A133XK38"/>
<reference evidence="9 10" key="1">
    <citation type="submission" date="2015-12" db="EMBL/GenBank/DDBJ databases">
        <title>Nitrous oxide reduction kinetics distinguish bacteria harboring typical versus atypical NosZ.</title>
        <authorList>
            <person name="Yoon S."/>
            <person name="Nissen S."/>
            <person name="Park D."/>
            <person name="Sanford R.A."/>
            <person name="Loeffler F.E."/>
        </authorList>
    </citation>
    <scope>NUCLEOTIDE SEQUENCE [LARGE SCALE GENOMIC DNA]</scope>
    <source>
        <strain evidence="9 10">ATCC BAA-841</strain>
    </source>
</reference>
<dbReference type="Gene3D" id="3.40.50.2300">
    <property type="match status" value="1"/>
</dbReference>
<dbReference type="STRING" id="281362.AT959_06360"/>
<feature type="domain" description="Response regulatory" evidence="8">
    <location>
        <begin position="1"/>
        <end position="100"/>
    </location>
</feature>
<proteinExistence type="predicted"/>
<keyword evidence="1 6" id="KW-0597">Phosphoprotein</keyword>
<comment type="caution">
    <text evidence="9">The sequence shown here is derived from an EMBL/GenBank/DDBJ whole genome shotgun (WGS) entry which is preliminary data.</text>
</comment>
<dbReference type="SMART" id="SM00448">
    <property type="entry name" value="REC"/>
    <property type="match status" value="1"/>
</dbReference>
<evidence type="ECO:0000256" key="1">
    <source>
        <dbReference type="ARBA" id="ARBA00022553"/>
    </source>
</evidence>
<keyword evidence="7" id="KW-0175">Coiled coil</keyword>
<keyword evidence="10" id="KW-1185">Reference proteome</keyword>
<dbReference type="InterPro" id="IPR001789">
    <property type="entry name" value="Sig_transdc_resp-reg_receiver"/>
</dbReference>
<dbReference type="PANTHER" id="PTHR48111:SF1">
    <property type="entry name" value="TWO-COMPONENT RESPONSE REGULATOR ORR33"/>
    <property type="match status" value="1"/>
</dbReference>
<dbReference type="GO" id="GO:0000156">
    <property type="term" value="F:phosphorelay response regulator activity"/>
    <property type="evidence" value="ECO:0007669"/>
    <property type="project" value="TreeGrafter"/>
</dbReference>
<evidence type="ECO:0000313" key="10">
    <source>
        <dbReference type="Proteomes" id="UP000070186"/>
    </source>
</evidence>
<dbReference type="GO" id="GO:0032993">
    <property type="term" value="C:protein-DNA complex"/>
    <property type="evidence" value="ECO:0007669"/>
    <property type="project" value="TreeGrafter"/>
</dbReference>
<sequence>MHRAILARRFDVLTASTGSEALALCQQQLPDLVLLDVEMPVLDGYETCRLLRKWTGIPIIFATSHQSLEEHLKAYDVGGNDIVTKPVSSEILLRKVTVAISQYRAAESLVEEKKAVEKMAMAFLSSASQSGTLMNFMRSSIVCQDYHALANELLAATRDFGLSCLVQIRHQGDCTAVTARGALSPLEIAILENASEMGRVFQFKQRLVVNNDRVSIVVQDMPNEADDPVHAGGLRDNLVILSEAAEAFAVNVDMRLEAQKRAEQLQIALSGAEAALNELAENQRAMLMDTRLLLQELIDDIEKTYTWLNTSQAQETTINSTMEHAVQRVLGRLGRGGDFDTLFAQVMQALSAGRGENLIELF</sequence>
<organism evidence="9 10">
    <name type="scientific">Dechloromonas denitrificans</name>
    <dbReference type="NCBI Taxonomy" id="281362"/>
    <lineage>
        <taxon>Bacteria</taxon>
        <taxon>Pseudomonadati</taxon>
        <taxon>Pseudomonadota</taxon>
        <taxon>Betaproteobacteria</taxon>
        <taxon>Rhodocyclales</taxon>
        <taxon>Azonexaceae</taxon>
        <taxon>Dechloromonas</taxon>
    </lineage>
</organism>
<name>A0A133XK38_9RHOO</name>
<feature type="modified residue" description="4-aspartylphosphate" evidence="6">
    <location>
        <position position="36"/>
    </location>
</feature>
<dbReference type="GO" id="GO:0006355">
    <property type="term" value="P:regulation of DNA-templated transcription"/>
    <property type="evidence" value="ECO:0007669"/>
    <property type="project" value="TreeGrafter"/>
</dbReference>
<feature type="coiled-coil region" evidence="7">
    <location>
        <begin position="255"/>
        <end position="282"/>
    </location>
</feature>
<evidence type="ECO:0000313" key="9">
    <source>
        <dbReference type="EMBL" id="KXB31300.1"/>
    </source>
</evidence>
<dbReference type="Pfam" id="PF00072">
    <property type="entry name" value="Response_reg"/>
    <property type="match status" value="1"/>
</dbReference>
<gene>
    <name evidence="9" type="ORF">AT959_06360</name>
</gene>
<evidence type="ECO:0000256" key="5">
    <source>
        <dbReference type="ARBA" id="ARBA00023163"/>
    </source>
</evidence>
<dbReference type="Proteomes" id="UP000070186">
    <property type="component" value="Unassembled WGS sequence"/>
</dbReference>
<dbReference type="SUPFAM" id="SSF52172">
    <property type="entry name" value="CheY-like"/>
    <property type="match status" value="1"/>
</dbReference>
<dbReference type="GO" id="GO:0005829">
    <property type="term" value="C:cytosol"/>
    <property type="evidence" value="ECO:0007669"/>
    <property type="project" value="TreeGrafter"/>
</dbReference>
<evidence type="ECO:0000256" key="7">
    <source>
        <dbReference type="SAM" id="Coils"/>
    </source>
</evidence>
<keyword evidence="3" id="KW-0805">Transcription regulation</keyword>
<dbReference type="PANTHER" id="PTHR48111">
    <property type="entry name" value="REGULATOR OF RPOS"/>
    <property type="match status" value="1"/>
</dbReference>
<accession>A0A133XK38</accession>
<keyword evidence="2" id="KW-0902">Two-component regulatory system</keyword>
<dbReference type="InterPro" id="IPR011006">
    <property type="entry name" value="CheY-like_superfamily"/>
</dbReference>
<evidence type="ECO:0000256" key="4">
    <source>
        <dbReference type="ARBA" id="ARBA00023125"/>
    </source>
</evidence>
<evidence type="ECO:0000259" key="8">
    <source>
        <dbReference type="PROSITE" id="PS50110"/>
    </source>
</evidence>
<evidence type="ECO:0000256" key="6">
    <source>
        <dbReference type="PROSITE-ProRule" id="PRU00169"/>
    </source>
</evidence>
<dbReference type="GO" id="GO:0000976">
    <property type="term" value="F:transcription cis-regulatory region binding"/>
    <property type="evidence" value="ECO:0007669"/>
    <property type="project" value="TreeGrafter"/>
</dbReference>
<keyword evidence="5" id="KW-0804">Transcription</keyword>
<keyword evidence="4" id="KW-0238">DNA-binding</keyword>
<dbReference type="EMBL" id="LODL01000013">
    <property type="protein sequence ID" value="KXB31300.1"/>
    <property type="molecule type" value="Genomic_DNA"/>
</dbReference>
<dbReference type="PROSITE" id="PS50110">
    <property type="entry name" value="RESPONSE_REGULATORY"/>
    <property type="match status" value="1"/>
</dbReference>
<evidence type="ECO:0000256" key="2">
    <source>
        <dbReference type="ARBA" id="ARBA00023012"/>
    </source>
</evidence>
<dbReference type="InterPro" id="IPR039420">
    <property type="entry name" value="WalR-like"/>
</dbReference>